<dbReference type="AlphaFoldDB" id="A0AAD7DEF9"/>
<organism evidence="2 3">
    <name type="scientific">Mycena rosella</name>
    <name type="common">Pink bonnet</name>
    <name type="synonym">Agaricus rosellus</name>
    <dbReference type="NCBI Taxonomy" id="1033263"/>
    <lineage>
        <taxon>Eukaryota</taxon>
        <taxon>Fungi</taxon>
        <taxon>Dikarya</taxon>
        <taxon>Basidiomycota</taxon>
        <taxon>Agaricomycotina</taxon>
        <taxon>Agaricomycetes</taxon>
        <taxon>Agaricomycetidae</taxon>
        <taxon>Agaricales</taxon>
        <taxon>Marasmiineae</taxon>
        <taxon>Mycenaceae</taxon>
        <taxon>Mycena</taxon>
    </lineage>
</organism>
<evidence type="ECO:0000256" key="1">
    <source>
        <dbReference type="SAM" id="MobiDB-lite"/>
    </source>
</evidence>
<reference evidence="2" key="1">
    <citation type="submission" date="2023-03" db="EMBL/GenBank/DDBJ databases">
        <title>Massive genome expansion in bonnet fungi (Mycena s.s.) driven by repeated elements and novel gene families across ecological guilds.</title>
        <authorList>
            <consortium name="Lawrence Berkeley National Laboratory"/>
            <person name="Harder C.B."/>
            <person name="Miyauchi S."/>
            <person name="Viragh M."/>
            <person name="Kuo A."/>
            <person name="Thoen E."/>
            <person name="Andreopoulos B."/>
            <person name="Lu D."/>
            <person name="Skrede I."/>
            <person name="Drula E."/>
            <person name="Henrissat B."/>
            <person name="Morin E."/>
            <person name="Kohler A."/>
            <person name="Barry K."/>
            <person name="LaButti K."/>
            <person name="Morin E."/>
            <person name="Salamov A."/>
            <person name="Lipzen A."/>
            <person name="Mereny Z."/>
            <person name="Hegedus B."/>
            <person name="Baldrian P."/>
            <person name="Stursova M."/>
            <person name="Weitz H."/>
            <person name="Taylor A."/>
            <person name="Grigoriev I.V."/>
            <person name="Nagy L.G."/>
            <person name="Martin F."/>
            <person name="Kauserud H."/>
        </authorList>
    </citation>
    <scope>NUCLEOTIDE SEQUENCE</scope>
    <source>
        <strain evidence="2">CBHHK067</strain>
    </source>
</reference>
<feature type="region of interest" description="Disordered" evidence="1">
    <location>
        <begin position="236"/>
        <end position="265"/>
    </location>
</feature>
<name>A0AAD7DEF9_MYCRO</name>
<sequence length="265" mass="29703">MPNTVPPPRRCVTRASFSGGILRQRYEGARSARKPRGPWRSSFNTWFSMFRARRFESSRGHIVVRTAFLTRSQRRSLPVVFTREENRPYRILAVESEEDPRFADSWANSQPPLRYKGGKECFQAPVDHGGRLDQMIVAETSCESEEPQTHLNLRVNATSRGAQQVPNPFSSELACSVTYTGAGQCFQAPVERGGCLDSITVLCFVLTASRRITSSRTYKDGKQRLQARVDYGGHLGSIPDSCKNEKRGGGGRRRRNPPGGMIGYQ</sequence>
<evidence type="ECO:0000313" key="3">
    <source>
        <dbReference type="Proteomes" id="UP001221757"/>
    </source>
</evidence>
<proteinExistence type="predicted"/>
<comment type="caution">
    <text evidence="2">The sequence shown here is derived from an EMBL/GenBank/DDBJ whole genome shotgun (WGS) entry which is preliminary data.</text>
</comment>
<evidence type="ECO:0000313" key="2">
    <source>
        <dbReference type="EMBL" id="KAJ7689294.1"/>
    </source>
</evidence>
<dbReference type="Proteomes" id="UP001221757">
    <property type="component" value="Unassembled WGS sequence"/>
</dbReference>
<keyword evidence="3" id="KW-1185">Reference proteome</keyword>
<gene>
    <name evidence="2" type="ORF">B0H17DRAFT_1135105</name>
</gene>
<accession>A0AAD7DEF9</accession>
<protein>
    <submittedName>
        <fullName evidence="2">Uncharacterized protein</fullName>
    </submittedName>
</protein>
<dbReference type="EMBL" id="JARKIE010000073">
    <property type="protein sequence ID" value="KAJ7689294.1"/>
    <property type="molecule type" value="Genomic_DNA"/>
</dbReference>